<dbReference type="AlphaFoldDB" id="A0AAW7X7J2"/>
<reference evidence="2" key="1">
    <citation type="submission" date="2023-07" db="EMBL/GenBank/DDBJ databases">
        <title>Genome content predicts the carbon catabolic preferences of heterotrophic bacteria.</title>
        <authorList>
            <person name="Gralka M."/>
        </authorList>
    </citation>
    <scope>NUCLEOTIDE SEQUENCE</scope>
    <source>
        <strain evidence="2">I3M17_2</strain>
    </source>
</reference>
<feature type="domain" description="Transcription factor zinc-finger" evidence="1">
    <location>
        <begin position="2"/>
        <end position="43"/>
    </location>
</feature>
<dbReference type="Proteomes" id="UP001169760">
    <property type="component" value="Unassembled WGS sequence"/>
</dbReference>
<organism evidence="2 3">
    <name type="scientific">Saccharophagus degradans</name>
    <dbReference type="NCBI Taxonomy" id="86304"/>
    <lineage>
        <taxon>Bacteria</taxon>
        <taxon>Pseudomonadati</taxon>
        <taxon>Pseudomonadota</taxon>
        <taxon>Gammaproteobacteria</taxon>
        <taxon>Cellvibrionales</taxon>
        <taxon>Cellvibrionaceae</taxon>
        <taxon>Saccharophagus</taxon>
    </lineage>
</organism>
<accession>A0AAW7X7J2</accession>
<evidence type="ECO:0000313" key="3">
    <source>
        <dbReference type="Proteomes" id="UP001169760"/>
    </source>
</evidence>
<sequence>MKCTSCKAGSLVPAYLDTLFPCHTCDNCGGSFVYLADYLKWKEGNPNLANLTVSGESFEVSETAQAMICPKTGLFMTKYRIASNTDHRIDLSHTINAIWMDKGEWELLKTRGLAGRLNEIFTAPWQNKIRAAKTAEVLDGIYAKEFGENYAAIKAFRELIQPLDNRAEIIAFLVSDDPYKA</sequence>
<evidence type="ECO:0000259" key="1">
    <source>
        <dbReference type="Pfam" id="PF13453"/>
    </source>
</evidence>
<dbReference type="RefSeq" id="WP_303493241.1">
    <property type="nucleotide sequence ID" value="NZ_JAUOPB010000010.1"/>
</dbReference>
<proteinExistence type="predicted"/>
<protein>
    <submittedName>
        <fullName evidence="2">Zf-TFIIB domain-containing protein</fullName>
    </submittedName>
</protein>
<gene>
    <name evidence="2" type="ORF">Q4521_14215</name>
</gene>
<evidence type="ECO:0000313" key="2">
    <source>
        <dbReference type="EMBL" id="MDO6423633.1"/>
    </source>
</evidence>
<dbReference type="EMBL" id="JAUOPB010000010">
    <property type="protein sequence ID" value="MDO6423633.1"/>
    <property type="molecule type" value="Genomic_DNA"/>
</dbReference>
<dbReference type="InterPro" id="IPR027392">
    <property type="entry name" value="TF_Znf"/>
</dbReference>
<dbReference type="Pfam" id="PF13453">
    <property type="entry name" value="Zn_ribbon_TFIIB"/>
    <property type="match status" value="1"/>
</dbReference>
<comment type="caution">
    <text evidence="2">The sequence shown here is derived from an EMBL/GenBank/DDBJ whole genome shotgun (WGS) entry which is preliminary data.</text>
</comment>
<name>A0AAW7X7J2_9GAMM</name>